<dbReference type="AlphaFoldDB" id="A0A6N4XNG3"/>
<dbReference type="RefSeq" id="WP_162072924.1">
    <property type="nucleotide sequence ID" value="NZ_CACVBY010000034.1"/>
</dbReference>
<name>A0A6N4XNG3_9FLAO</name>
<organism evidence="1 2">
    <name type="scientific">Chryseobacterium fistulae</name>
    <dbReference type="NCBI Taxonomy" id="2675058"/>
    <lineage>
        <taxon>Bacteria</taxon>
        <taxon>Pseudomonadati</taxon>
        <taxon>Bacteroidota</taxon>
        <taxon>Flavobacteriia</taxon>
        <taxon>Flavobacteriales</taxon>
        <taxon>Weeksellaceae</taxon>
        <taxon>Chryseobacterium group</taxon>
        <taxon>Chryseobacterium</taxon>
    </lineage>
</organism>
<accession>A0A6N4XNG3</accession>
<evidence type="ECO:0000313" key="2">
    <source>
        <dbReference type="Proteomes" id="UP000445309"/>
    </source>
</evidence>
<dbReference type="Proteomes" id="UP000445309">
    <property type="component" value="Unassembled WGS sequence"/>
</dbReference>
<sequence>MKKLKKTAGIFLGILIFESLVSCNTDRADETSSPKMNTNNDSSELFSKNSKLPNFLNDKGHQAMSLSKSEKKKLAFALLSGRESVQNYTAGVCYEAVAFVRFLLGDPVPNTNQEIRNNYLYDTFSRSNAWNGRSDFNTGDVIVFSKKEREGMEPIHTAIATGHGCEIRGVNGGMLGSGWLPTNIRTVLAGANSSGEVRHDGATITIRILRNPHYTRGIIVYNI</sequence>
<reference evidence="1 2" key="1">
    <citation type="submission" date="2020-01" db="EMBL/GenBank/DDBJ databases">
        <authorList>
            <person name="Rodrigo-Torres L."/>
            <person name="Arahal R. D."/>
            <person name="Lucena T."/>
        </authorList>
    </citation>
    <scope>NUCLEOTIDE SEQUENCE [LARGE SCALE GENOMIC DNA]</scope>
    <source>
        <strain evidence="1 2">CECT 9393</strain>
    </source>
</reference>
<evidence type="ECO:0000313" key="1">
    <source>
        <dbReference type="EMBL" id="CAA7387577.1"/>
    </source>
</evidence>
<dbReference type="EMBL" id="CACVBY010000034">
    <property type="protein sequence ID" value="CAA7387577.1"/>
    <property type="molecule type" value="Genomic_DNA"/>
</dbReference>
<gene>
    <name evidence="1" type="ORF">CHRY9393_01727</name>
</gene>
<protein>
    <submittedName>
        <fullName evidence="1">Uncharacterized protein</fullName>
    </submittedName>
</protein>
<keyword evidence="2" id="KW-1185">Reference proteome</keyword>
<proteinExistence type="predicted"/>